<gene>
    <name evidence="2" type="ORF">ACFOM9_02655</name>
</gene>
<comment type="caution">
    <text evidence="2">The sequence shown here is derived from an EMBL/GenBank/DDBJ whole genome shotgun (WGS) entry which is preliminary data.</text>
</comment>
<dbReference type="RefSeq" id="WP_386705913.1">
    <property type="nucleotide sequence ID" value="NZ_JBHRYF010000001.1"/>
</dbReference>
<name>A0ABV7UQH0_9GAMM</name>
<keyword evidence="3" id="KW-1185">Reference proteome</keyword>
<keyword evidence="1" id="KW-0812">Transmembrane</keyword>
<keyword evidence="1" id="KW-0472">Membrane</keyword>
<proteinExistence type="predicted"/>
<protein>
    <recommendedName>
        <fullName evidence="4">Transmembrane protein</fullName>
    </recommendedName>
</protein>
<evidence type="ECO:0000313" key="2">
    <source>
        <dbReference type="EMBL" id="MFC3658978.1"/>
    </source>
</evidence>
<feature type="transmembrane region" description="Helical" evidence="1">
    <location>
        <begin position="64"/>
        <end position="82"/>
    </location>
</feature>
<evidence type="ECO:0000256" key="1">
    <source>
        <dbReference type="SAM" id="Phobius"/>
    </source>
</evidence>
<evidence type="ECO:0008006" key="4">
    <source>
        <dbReference type="Google" id="ProtNLM"/>
    </source>
</evidence>
<organism evidence="2 3">
    <name type="scientific">Luteimonas notoginsengisoli</name>
    <dbReference type="NCBI Taxonomy" id="1578200"/>
    <lineage>
        <taxon>Bacteria</taxon>
        <taxon>Pseudomonadati</taxon>
        <taxon>Pseudomonadota</taxon>
        <taxon>Gammaproteobacteria</taxon>
        <taxon>Lysobacterales</taxon>
        <taxon>Lysobacteraceae</taxon>
        <taxon>Luteimonas</taxon>
    </lineage>
</organism>
<dbReference type="Proteomes" id="UP001595724">
    <property type="component" value="Unassembled WGS sequence"/>
</dbReference>
<sequence length="88" mass="9140">MMWSCASAGLVAGFLLAAAVVGLVGWALPGPWQATLVPGLVMFFPLWIGFAGAAFAFSSGRRAWLWLGGAALTGLGALWVLQASGWMQ</sequence>
<accession>A0ABV7UQH0</accession>
<evidence type="ECO:0000313" key="3">
    <source>
        <dbReference type="Proteomes" id="UP001595724"/>
    </source>
</evidence>
<dbReference type="EMBL" id="JBHRYF010000001">
    <property type="protein sequence ID" value="MFC3658978.1"/>
    <property type="molecule type" value="Genomic_DNA"/>
</dbReference>
<feature type="transmembrane region" description="Helical" evidence="1">
    <location>
        <begin position="37"/>
        <end position="57"/>
    </location>
</feature>
<keyword evidence="1" id="KW-1133">Transmembrane helix</keyword>
<reference evidence="3" key="1">
    <citation type="journal article" date="2019" name="Int. J. Syst. Evol. Microbiol.">
        <title>The Global Catalogue of Microorganisms (GCM) 10K type strain sequencing project: providing services to taxonomists for standard genome sequencing and annotation.</title>
        <authorList>
            <consortium name="The Broad Institute Genomics Platform"/>
            <consortium name="The Broad Institute Genome Sequencing Center for Infectious Disease"/>
            <person name="Wu L."/>
            <person name="Ma J."/>
        </authorList>
    </citation>
    <scope>NUCLEOTIDE SEQUENCE [LARGE SCALE GENOMIC DNA]</scope>
    <source>
        <strain evidence="3">KCTC 42211</strain>
    </source>
</reference>